<comment type="similarity">
    <text evidence="8">Belongs to the FtsQ/DivIB family. DivIB subfamily.</text>
</comment>
<dbReference type="Pfam" id="PF08478">
    <property type="entry name" value="POTRA_1"/>
    <property type="match status" value="1"/>
</dbReference>
<dbReference type="Gene3D" id="3.40.50.10960">
    <property type="match status" value="1"/>
</dbReference>
<keyword evidence="5 8" id="KW-1133">Transmembrane helix</keyword>
<keyword evidence="3 8" id="KW-0132">Cell division</keyword>
<keyword evidence="7 8" id="KW-0131">Cell cycle</keyword>
<dbReference type="RefSeq" id="WP_023015772.1">
    <property type="nucleotide sequence ID" value="NZ_AXDY01000006.1"/>
</dbReference>
<sequence>MADKVRKIDSEYLKEKRRKRRAKQRRVQLIIFGTLIALIILIVLYMFTPISNIDHVEVKGNHYLSDKEAKQALDLKRDTKIYMFGKGKAINKMKENPFVKDVQIKRKLPNNLEVNVSEYQLVGLLEDKGKYHPVLSNDHILKDYKGQVPNDAPVISGFNESRRDKMIQALSEIPAEIRQSISEVEYADDKDNRNKIRLYMKDGIQVIGNIRTIADKLKYYPEMVSALERDDSGELKKSGYIDLYVGASFIPYKSSSSTSSDSSVKLKEGTAMEDKAKDELQNTLNKINDQMKDDKTTKDNSQKESSTNN</sequence>
<feature type="compositionally biased region" description="Basic and acidic residues" evidence="9">
    <location>
        <begin position="289"/>
        <end position="302"/>
    </location>
</feature>
<protein>
    <recommendedName>
        <fullName evidence="8">Cell division protein DivIB</fullName>
    </recommendedName>
</protein>
<organism evidence="11 12">
    <name type="scientific">Staphylococcus simulans UMC-CNS-990</name>
    <dbReference type="NCBI Taxonomy" id="1405498"/>
    <lineage>
        <taxon>Bacteria</taxon>
        <taxon>Bacillati</taxon>
        <taxon>Bacillota</taxon>
        <taxon>Bacilli</taxon>
        <taxon>Bacillales</taxon>
        <taxon>Staphylococcaceae</taxon>
        <taxon>Staphylococcus</taxon>
    </lineage>
</organism>
<proteinExistence type="inferred from homology"/>
<dbReference type="InterPro" id="IPR026580">
    <property type="entry name" value="DivIB"/>
</dbReference>
<evidence type="ECO:0000256" key="1">
    <source>
        <dbReference type="ARBA" id="ARBA00004370"/>
    </source>
</evidence>
<evidence type="ECO:0000256" key="6">
    <source>
        <dbReference type="ARBA" id="ARBA00023136"/>
    </source>
</evidence>
<dbReference type="PANTHER" id="PTHR37820:SF1">
    <property type="entry name" value="CELL DIVISION PROTEIN FTSQ"/>
    <property type="match status" value="1"/>
</dbReference>
<feature type="transmembrane region" description="Helical" evidence="8">
    <location>
        <begin position="27"/>
        <end position="47"/>
    </location>
</feature>
<evidence type="ECO:0000256" key="2">
    <source>
        <dbReference type="ARBA" id="ARBA00022475"/>
    </source>
</evidence>
<feature type="compositionally biased region" description="Basic and acidic residues" evidence="9">
    <location>
        <begin position="264"/>
        <end position="280"/>
    </location>
</feature>
<name>A0ABP2YT90_STASI</name>
<evidence type="ECO:0000313" key="11">
    <source>
        <dbReference type="EMBL" id="ERS93316.1"/>
    </source>
</evidence>
<keyword evidence="6 8" id="KW-0472">Membrane</keyword>
<evidence type="ECO:0000259" key="10">
    <source>
        <dbReference type="PROSITE" id="PS51779"/>
    </source>
</evidence>
<dbReference type="PROSITE" id="PS51779">
    <property type="entry name" value="POTRA"/>
    <property type="match status" value="1"/>
</dbReference>
<evidence type="ECO:0000256" key="3">
    <source>
        <dbReference type="ARBA" id="ARBA00022618"/>
    </source>
</evidence>
<evidence type="ECO:0000256" key="9">
    <source>
        <dbReference type="SAM" id="MobiDB-lite"/>
    </source>
</evidence>
<evidence type="ECO:0000256" key="8">
    <source>
        <dbReference type="HAMAP-Rule" id="MF_00912"/>
    </source>
</evidence>
<dbReference type="EMBL" id="AXDY01000006">
    <property type="protein sequence ID" value="ERS93316.1"/>
    <property type="molecule type" value="Genomic_DNA"/>
</dbReference>
<feature type="region of interest" description="Disordered" evidence="9">
    <location>
        <begin position="253"/>
        <end position="309"/>
    </location>
</feature>
<keyword evidence="12" id="KW-1185">Reference proteome</keyword>
<dbReference type="GeneID" id="77331928"/>
<dbReference type="InterPro" id="IPR013685">
    <property type="entry name" value="POTRA_FtsQ_type"/>
</dbReference>
<evidence type="ECO:0000256" key="7">
    <source>
        <dbReference type="ARBA" id="ARBA00023306"/>
    </source>
</evidence>
<dbReference type="InterPro" id="IPR005548">
    <property type="entry name" value="Cell_div_FtsQ/DivIB_C"/>
</dbReference>
<dbReference type="Pfam" id="PF03799">
    <property type="entry name" value="FtsQ_DivIB_C"/>
    <property type="match status" value="1"/>
</dbReference>
<comment type="subcellular location">
    <subcellularLocation>
        <location evidence="8">Cell membrane</location>
        <topology evidence="8">Single-pass type II membrane protein</topology>
    </subcellularLocation>
    <subcellularLocation>
        <location evidence="1">Membrane</location>
    </subcellularLocation>
    <text evidence="8">Localizes to the division septum.</text>
</comment>
<evidence type="ECO:0000256" key="5">
    <source>
        <dbReference type="ARBA" id="ARBA00022989"/>
    </source>
</evidence>
<dbReference type="Proteomes" id="UP000017131">
    <property type="component" value="Unassembled WGS sequence"/>
</dbReference>
<comment type="caution">
    <text evidence="11">The sequence shown here is derived from an EMBL/GenBank/DDBJ whole genome shotgun (WGS) entry which is preliminary data.</text>
</comment>
<reference evidence="11 12" key="1">
    <citation type="journal article" date="2013" name="Genome Announc.">
        <title>Draft Genome Sequence of Staphylococcus simulans UMC-CNS-990, Isolated from a Case of Chronic Bovine Mastitis.</title>
        <authorList>
            <person name="Calcutt M.J."/>
            <person name="Foecking M.F."/>
            <person name="Hsieh H.Y."/>
            <person name="Perry J."/>
            <person name="Stewart G.C."/>
            <person name="Middleton J.R."/>
        </authorList>
    </citation>
    <scope>NUCLEOTIDE SEQUENCE [LARGE SCALE GENOMIC DNA]</scope>
    <source>
        <strain evidence="11 12">UMC-CNS-990</strain>
    </source>
</reference>
<comment type="function">
    <text evidence="8">Cell division protein that may be involved in stabilizing or promoting the assembly of the division complex.</text>
</comment>
<gene>
    <name evidence="8" type="primary">divIB</name>
    <name evidence="11" type="ORF">SSIM_08505</name>
</gene>
<keyword evidence="4 8" id="KW-0812">Transmembrane</keyword>
<keyword evidence="2 8" id="KW-1003">Cell membrane</keyword>
<dbReference type="HAMAP" id="MF_00912">
    <property type="entry name" value="DivIB"/>
    <property type="match status" value="1"/>
</dbReference>
<dbReference type="InterPro" id="IPR050487">
    <property type="entry name" value="FtsQ_DivIB"/>
</dbReference>
<dbReference type="InterPro" id="IPR034746">
    <property type="entry name" value="POTRA"/>
</dbReference>
<feature type="compositionally biased region" description="Low complexity" evidence="9">
    <location>
        <begin position="254"/>
        <end position="263"/>
    </location>
</feature>
<dbReference type="Gene3D" id="3.10.20.310">
    <property type="entry name" value="membrane protein fhac"/>
    <property type="match status" value="1"/>
</dbReference>
<dbReference type="PANTHER" id="PTHR37820">
    <property type="entry name" value="CELL DIVISION PROTEIN DIVIB"/>
    <property type="match status" value="1"/>
</dbReference>
<evidence type="ECO:0000313" key="12">
    <source>
        <dbReference type="Proteomes" id="UP000017131"/>
    </source>
</evidence>
<feature type="domain" description="POTRA" evidence="10">
    <location>
        <begin position="51"/>
        <end position="119"/>
    </location>
</feature>
<evidence type="ECO:0000256" key="4">
    <source>
        <dbReference type="ARBA" id="ARBA00022692"/>
    </source>
</evidence>
<accession>A0ABP2YT90</accession>